<feature type="region of interest" description="Disordered" evidence="1">
    <location>
        <begin position="2508"/>
        <end position="2544"/>
    </location>
</feature>
<dbReference type="OrthoDB" id="360653at2759"/>
<feature type="region of interest" description="Disordered" evidence="1">
    <location>
        <begin position="833"/>
        <end position="854"/>
    </location>
</feature>
<evidence type="ECO:0000313" key="6">
    <source>
        <dbReference type="Proteomes" id="UP000790833"/>
    </source>
</evidence>
<evidence type="ECO:0000259" key="2">
    <source>
        <dbReference type="Pfam" id="PF07539"/>
    </source>
</evidence>
<proteinExistence type="predicted"/>
<feature type="domain" description="U3 small nucleolar RNA-associated protein 20" evidence="3">
    <location>
        <begin position="1644"/>
        <end position="1861"/>
    </location>
</feature>
<evidence type="ECO:0000259" key="4">
    <source>
        <dbReference type="Pfam" id="PF23099"/>
    </source>
</evidence>
<dbReference type="GO" id="GO:0030686">
    <property type="term" value="C:90S preribosome"/>
    <property type="evidence" value="ECO:0007669"/>
    <property type="project" value="TreeGrafter"/>
</dbReference>
<dbReference type="Pfam" id="PF07539">
    <property type="entry name" value="UTP20_N"/>
    <property type="match status" value="1"/>
</dbReference>
<dbReference type="GeneID" id="66113798"/>
<dbReference type="InterPro" id="IPR011989">
    <property type="entry name" value="ARM-like"/>
</dbReference>
<accession>A0A9P7VAB1</accession>
<dbReference type="InterPro" id="IPR046523">
    <property type="entry name" value="UTP20_dom"/>
</dbReference>
<dbReference type="Gene3D" id="1.25.10.10">
    <property type="entry name" value="Leucine-rich Repeat Variant"/>
    <property type="match status" value="3"/>
</dbReference>
<dbReference type="InterPro" id="IPR052575">
    <property type="entry name" value="SSU_processome_comp_20"/>
</dbReference>
<reference evidence="5" key="1">
    <citation type="submission" date="2021-03" db="EMBL/GenBank/DDBJ databases">
        <authorList>
            <person name="Palmer J.M."/>
        </authorList>
    </citation>
    <scope>NUCLEOTIDE SEQUENCE</scope>
    <source>
        <strain evidence="5">ARV_011</strain>
    </source>
</reference>
<feature type="domain" description="U3 small nucleolar RNA-associated protein 20 N-terminal" evidence="2">
    <location>
        <begin position="860"/>
        <end position="1454"/>
    </location>
</feature>
<dbReference type="Pfam" id="PF23099">
    <property type="entry name" value="UTP20_C"/>
    <property type="match status" value="1"/>
</dbReference>
<sequence>MLRKTTESSRKRHTFRSFKERVDSLKIEPHLNLRKRVHDYAETSHFLTCLEHWKEVNISANFTEFLDKTENVSQTLPQILHHQDTIFEALCVHIKVIDNHSLQPLFELLAQFIHDLGPDFMPFYEDYLKLVLEVVMTMNPNNSQNNLGSSHVLEWAFNCLAFTFKYLSRTLTEDLIPTFDLLMPLLQLQKRVYLSRFCAEALSFLIRKLKGPGMDNIIRHTMKKDLILDNDEYAKTLVVLYSEAIKNTKETFHSKSTTIISSLVSMSLEIGEPKYISIVSDILLDVLHHGAVEECKNFYKVVLEIISSHIEKNQDQRQRHVQYIGLTQLLMALSFAESGRKVPDWEQLTSVIIDLISKLQPTVNYLLLESVLYLIIVLIRNGDFQVLTKYHVQLFEFVLKTNEGEAFLAFVDASLNTSKEKLLSLGIKKYVQDYIMMMASTNDKDNHRMKLALFLSRSKNPIESSLYIPKAIQTDLIDKLPLQLTMEQQLLDVYWKLLLLNHSTTLDNDNEQAQQRLLKVFYSLIANGNLDSKFSKDVAGILLDSIAVTVNDSNELSKVFHEAINSLTRYQESSIFIGSLTKLISSPNFDITSINTIDINLLMIQLTQNLALPDHHSRYNAILLLMKLIKESNHPQVLLDIRILEEIPLTLTNGRDITLRIRNLGIEFKKINNHTDLEKHIMCSYLFGLLTNKFQPCWSAVVEVVPEIIDCGCSELIWDLAYKFICFNYSNQNGQYYDSAIELSNSDSGSDSDILQWQASASQISSSFGMVHQMHFCKYYWILKSIYEYAQTISADNVYSSVMRTRALEILAAIPSVAEKKSDRLVPLVMRREGGDGLDDEGEVGGESDGDTESSQLELWTLKDRNDLMSLFTKFRKLRKIPDAEDLYQHSLRLLCHKQLLVQKIALDVVLNYNNNSVNKYRDNLKNLLDDTIFRDEISKFIMEKSSESSIIETQDINDVMPLILRILFGRVQGSTRSNSKQGKKFAVITVLPNLTNEQMIEFLCLGSSRTGYIEYFETSSLPTTIDHFVIRRLSGFISLLGEVYDTLGPNYNQVLETTIKPLVYGLVVSQSVIDNDMDVEDLDNNLIKAARNVRQNGLRCLNQLFELLGGSFNWVDYVPYIYELIVKPRLVNFAAENLQQPSSLLRIITKWINSNNMNIFLYVDDFATTNAIVSLLANRNAKDSVIDLILDFSINALTAIKEGNGIDERKYTLLAILVDSLLHNLTEILTLSESKELNAKIIEILLLLVDGSYIDDDDTRSRFVPALTKALDKPQSQLDQKDKANLLTSLSAIIIDYNCTFEDLELLYIVCSKGLKMFTETNIRNSLVSVFQSIGLKFQEYNQVGNLIEELNSFSKKRISEPDFQTRLEAYKKINEELYLVLSPIQWVPLIYNSLYFINFDDELALRTSSTYMLNRFIDCFSNRPSMEDAKPYIHVLKDNILPYLRIGLRNKNETVQTEYISFLSHIVGLAKYFDDFNDMKVLLFGNDEEANFFNNINHIQLHRRQRALKRVVEFKSQLLENTVAHYILPLVEHYCICTDDKMRNIANEALNTLTQLIKGVNWNQYRALFKRYIGNIKTAKPEVLKDHVSLVVAMSSSFKDSHHHDNDDNDDIIKNIPKDQLDIDKYVLGELTPTLLAILNKRDDETIIARAPICEALTMLILTISPDQIEKELPGILTNTCQVMRSRSEELREAIRKTLGRIANILGPQYFKFIIKELKTALSRGSQIHVLSYTVHYLLVSISTGFTHGDLDESVVEVVEIIMEDIFGSAGQEKEAEGYHSKMKEVKYKKSYDSGEILSSFVSLSQFGSLIEPIKLLLNETLSNKVENKLDELLKRYALGLNHNQEASSTSRILQLSYEVHNQSASILEVKTSTKPKPVSEVEDHFLVKLNSKVLKPQVEYSQYIATLQKFSFEILKAAITRNPDLLLKPELLQGFVPLLEQGLKSTNEGINISCLRVLNQIIRLSFPEETENIFTTCTRSTLTFVKDSPSTNSELCQASLKLLATIIRHKPNIPIKHTTISYLLLRLQPDLEEPNRQGLAFNFLKAVVSQHIMIPEVYDTMEKVSKNMIVNHAKEIRDMARNIYFLFLMEYDQGRGKLENQFKFLVNNLNYPTQEGRQSVMELLHLIINKCGEQLLKKLSSSFFVALANVLINDDSPKCREMATSLISGMFKKLQVKNMSKFEDYIKAWLVQDNLLLRRCGFLVYRIYISVFGFGSNEQLDTIALSNIKLVLQSSTSSNGDANWEYVYVTLNVFTTIANSLESSEILSTKFGSLWYLIFDTLLFPHAWVRLVASKLVNFVLTNMSDCKFPISDYQIQTLAYRLLRQLGAPLISESMGSQVVKNLVLISMHWEANNVKYQKTNPVDNEEDDDDDDKESLTYTFAIELIVKKIAGILRLEHNYKNSFQSKKSSIQLAAMLTQIVSQQRLAFVVEQILLALYNFTELNANNSEQETELVNLTLECMQMCEAKLGTTEYTLIYSKVKHQIQQRRVDRKTKRAQMAISNPEAAALRKLKKHQRGREKRKHEKDDNGFYRSKKNRFS</sequence>
<dbReference type="InterPro" id="IPR016024">
    <property type="entry name" value="ARM-type_fold"/>
</dbReference>
<dbReference type="Proteomes" id="UP000790833">
    <property type="component" value="Unassembled WGS sequence"/>
</dbReference>
<organism evidence="5 6">
    <name type="scientific">Scheffersomyces spartinae</name>
    <dbReference type="NCBI Taxonomy" id="45513"/>
    <lineage>
        <taxon>Eukaryota</taxon>
        <taxon>Fungi</taxon>
        <taxon>Dikarya</taxon>
        <taxon>Ascomycota</taxon>
        <taxon>Saccharomycotina</taxon>
        <taxon>Pichiomycetes</taxon>
        <taxon>Debaryomycetaceae</taxon>
        <taxon>Scheffersomyces</taxon>
    </lineage>
</organism>
<dbReference type="InterPro" id="IPR011430">
    <property type="entry name" value="UTP20_N"/>
</dbReference>
<name>A0A9P7VAB1_9ASCO</name>
<evidence type="ECO:0000313" key="5">
    <source>
        <dbReference type="EMBL" id="KAG7193733.1"/>
    </source>
</evidence>
<gene>
    <name evidence="5" type="primary">UTP20</name>
    <name evidence="5" type="ORF">KQ657_000424</name>
</gene>
<dbReference type="InterPro" id="IPR057525">
    <property type="entry name" value="UTP20_C"/>
</dbReference>
<protein>
    <submittedName>
        <fullName evidence="5">U3 snoRNP protein</fullName>
    </submittedName>
</protein>
<dbReference type="EMBL" id="JAHMUF010000010">
    <property type="protein sequence ID" value="KAG7193733.1"/>
    <property type="molecule type" value="Genomic_DNA"/>
</dbReference>
<dbReference type="SUPFAM" id="SSF48371">
    <property type="entry name" value="ARM repeat"/>
    <property type="match status" value="3"/>
</dbReference>
<feature type="domain" description="U3 small nucleolar RNA-associated protein 20 C-terminal" evidence="4">
    <location>
        <begin position="2250"/>
        <end position="2530"/>
    </location>
</feature>
<dbReference type="RefSeq" id="XP_043049281.1">
    <property type="nucleotide sequence ID" value="XM_043191269.1"/>
</dbReference>
<dbReference type="Pfam" id="PF20416">
    <property type="entry name" value="UTP20"/>
    <property type="match status" value="1"/>
</dbReference>
<dbReference type="GO" id="GO:0032040">
    <property type="term" value="C:small-subunit processome"/>
    <property type="evidence" value="ECO:0007669"/>
    <property type="project" value="TreeGrafter"/>
</dbReference>
<feature type="compositionally biased region" description="Basic residues" evidence="1">
    <location>
        <begin position="2514"/>
        <end position="2528"/>
    </location>
</feature>
<keyword evidence="6" id="KW-1185">Reference proteome</keyword>
<evidence type="ECO:0000259" key="3">
    <source>
        <dbReference type="Pfam" id="PF20416"/>
    </source>
</evidence>
<comment type="caution">
    <text evidence="5">The sequence shown here is derived from an EMBL/GenBank/DDBJ whole genome shotgun (WGS) entry which is preliminary data.</text>
</comment>
<dbReference type="PANTHER" id="PTHR17695:SF11">
    <property type="entry name" value="SMALL SUBUNIT PROCESSOME COMPONENT 20 HOMOLOG"/>
    <property type="match status" value="1"/>
</dbReference>
<dbReference type="PANTHER" id="PTHR17695">
    <property type="entry name" value="SMALL SUBUNIT PROCESSOME COMPONENT 20 HOMOLOG"/>
    <property type="match status" value="1"/>
</dbReference>
<feature type="compositionally biased region" description="Acidic residues" evidence="1">
    <location>
        <begin position="836"/>
        <end position="852"/>
    </location>
</feature>
<evidence type="ECO:0000256" key="1">
    <source>
        <dbReference type="SAM" id="MobiDB-lite"/>
    </source>
</evidence>